<evidence type="ECO:0000256" key="2">
    <source>
        <dbReference type="SAM" id="MobiDB-lite"/>
    </source>
</evidence>
<dbReference type="Pfam" id="PF05794">
    <property type="entry name" value="Tcp11"/>
    <property type="match status" value="2"/>
</dbReference>
<accession>A0A673YM81</accession>
<dbReference type="InterPro" id="IPR008862">
    <property type="entry name" value="Tcp11"/>
</dbReference>
<feature type="compositionally biased region" description="Basic and acidic residues" evidence="2">
    <location>
        <begin position="1"/>
        <end position="15"/>
    </location>
</feature>
<feature type="region of interest" description="Disordered" evidence="2">
    <location>
        <begin position="1"/>
        <end position="25"/>
    </location>
</feature>
<evidence type="ECO:0000313" key="3">
    <source>
        <dbReference type="Ensembl" id="ENSSTUP00000035534.1"/>
    </source>
</evidence>
<dbReference type="GO" id="GO:0007165">
    <property type="term" value="P:signal transduction"/>
    <property type="evidence" value="ECO:0007669"/>
    <property type="project" value="TreeGrafter"/>
</dbReference>
<evidence type="ECO:0000313" key="4">
    <source>
        <dbReference type="Proteomes" id="UP000472277"/>
    </source>
</evidence>
<protein>
    <submittedName>
        <fullName evidence="3">T-complex 11, testis-specific-like 1</fullName>
    </submittedName>
</protein>
<dbReference type="InParanoid" id="A0A673YM81"/>
<organism evidence="3 4">
    <name type="scientific">Salmo trutta</name>
    <name type="common">Brown trout</name>
    <dbReference type="NCBI Taxonomy" id="8032"/>
    <lineage>
        <taxon>Eukaryota</taxon>
        <taxon>Metazoa</taxon>
        <taxon>Chordata</taxon>
        <taxon>Craniata</taxon>
        <taxon>Vertebrata</taxon>
        <taxon>Euteleostomi</taxon>
        <taxon>Actinopterygii</taxon>
        <taxon>Neopterygii</taxon>
        <taxon>Teleostei</taxon>
        <taxon>Protacanthopterygii</taxon>
        <taxon>Salmoniformes</taxon>
        <taxon>Salmonidae</taxon>
        <taxon>Salmoninae</taxon>
        <taxon>Salmo</taxon>
    </lineage>
</organism>
<dbReference type="Ensembl" id="ENSSTUT00000037130.1">
    <property type="protein sequence ID" value="ENSSTUP00000035534.1"/>
    <property type="gene ID" value="ENSSTUG00000015124.1"/>
</dbReference>
<name>A0A673YM81_SALTR</name>
<dbReference type="GeneTree" id="ENSGT00940000157402"/>
<sequence length="328" mass="36786">MPNDSDKPGGGEDKGTPSPHTGNTPQLEELMETAKGLNIMALPHEIVVNTDFQVKPSEPEMTHKNPPSYGNEIKLLAEIKETLLFFLLPVHGWPRGQIEEVLDLSLIQQQAENGALDISKVVEFVISMMGSLCALRNYLKLDVANFAVSSIQPHLLQQSGRNSRTVSFDLANKDRMSSTFFSKWLTKSSAEREEGGEGEEDSGGRRRYLSCNWREDVCGAKWMSEHGFSPFSTNLQSILKGQISAVTLPDNTIRKLIDSRIQTYLLAFLQSSHRSAPTLEGGLSLVIKELEEISMRFGCLVHFNKLVYFPFYQKILQEIVQEGERHDT</sequence>
<dbReference type="AlphaFoldDB" id="A0A673YM81"/>
<reference evidence="3" key="2">
    <citation type="submission" date="2025-09" db="UniProtKB">
        <authorList>
            <consortium name="Ensembl"/>
        </authorList>
    </citation>
    <scope>IDENTIFICATION</scope>
</reference>
<reference evidence="3" key="1">
    <citation type="submission" date="2025-08" db="UniProtKB">
        <authorList>
            <consortium name="Ensembl"/>
        </authorList>
    </citation>
    <scope>IDENTIFICATION</scope>
</reference>
<dbReference type="Proteomes" id="UP000472277">
    <property type="component" value="Chromosome 7"/>
</dbReference>
<evidence type="ECO:0000256" key="1">
    <source>
        <dbReference type="ARBA" id="ARBA00010954"/>
    </source>
</evidence>
<dbReference type="PANTHER" id="PTHR12832:SF15">
    <property type="entry name" value="T-COMPLEX PROTEIN 11-LIKE PROTEIN 1"/>
    <property type="match status" value="1"/>
</dbReference>
<proteinExistence type="inferred from homology"/>
<comment type="similarity">
    <text evidence="1">Belongs to the TCP11 family.</text>
</comment>
<dbReference type="PANTHER" id="PTHR12832">
    <property type="entry name" value="TESTIS-SPECIFIC PROTEIN PBS13 T-COMPLEX 11"/>
    <property type="match status" value="1"/>
</dbReference>
<keyword evidence="4" id="KW-1185">Reference proteome</keyword>